<dbReference type="Proteomes" id="UP000075882">
    <property type="component" value="Unassembled WGS sequence"/>
</dbReference>
<evidence type="ECO:0000313" key="2">
    <source>
        <dbReference type="EnsemblMetazoa" id="ACOM024318-PA.1"/>
    </source>
</evidence>
<organism evidence="2">
    <name type="scientific">Anopheles coluzzii</name>
    <name type="common">African malaria mosquito</name>
    <dbReference type="NCBI Taxonomy" id="1518534"/>
    <lineage>
        <taxon>Eukaryota</taxon>
        <taxon>Metazoa</taxon>
        <taxon>Ecdysozoa</taxon>
        <taxon>Arthropoda</taxon>
        <taxon>Hexapoda</taxon>
        <taxon>Insecta</taxon>
        <taxon>Pterygota</taxon>
        <taxon>Neoptera</taxon>
        <taxon>Endopterygota</taxon>
        <taxon>Diptera</taxon>
        <taxon>Nematocera</taxon>
        <taxon>Culicoidea</taxon>
        <taxon>Culicidae</taxon>
        <taxon>Anophelinae</taxon>
        <taxon>Anopheles</taxon>
    </lineage>
</organism>
<dbReference type="EnsemblMetazoa" id="ACOM024318-RA">
    <property type="protein sequence ID" value="ACOM024318-PA.1"/>
    <property type="gene ID" value="ACOM024318"/>
</dbReference>
<feature type="compositionally biased region" description="Polar residues" evidence="1">
    <location>
        <begin position="79"/>
        <end position="93"/>
    </location>
</feature>
<sequence length="201" mass="21668">MDGARAKVFWRRDGKPFGVKDSAGCPAECDLAGDSQPCLCPFPGDLSLHLLPGELTLPVGVPICHGCASTEGTRFRAGTTRNQSGTKSAASQKHGQKQDHKTRLQQPCAIWKREMWYHGMATKREAECSGSEKKLFALGEDNILGVPAGRADPMKPMIAYAAGDRLHARLHSPPDVLRTFGNGGDVVMCAKLSDRGKHSTN</sequence>
<protein>
    <submittedName>
        <fullName evidence="2">Uncharacterized protein</fullName>
    </submittedName>
</protein>
<dbReference type="AlphaFoldDB" id="A0A8W7P1S3"/>
<feature type="region of interest" description="Disordered" evidence="1">
    <location>
        <begin position="75"/>
        <end position="103"/>
    </location>
</feature>
<evidence type="ECO:0000256" key="1">
    <source>
        <dbReference type="SAM" id="MobiDB-lite"/>
    </source>
</evidence>
<name>A0A8W7P1S3_ANOCL</name>
<accession>A0A8W7P1S3</accession>
<reference evidence="2" key="1">
    <citation type="submission" date="2022-08" db="UniProtKB">
        <authorList>
            <consortium name="EnsemblMetazoa"/>
        </authorList>
    </citation>
    <scope>IDENTIFICATION</scope>
</reference>
<proteinExistence type="predicted"/>